<comment type="caution">
    <text evidence="1">The sequence shown here is derived from an EMBL/GenBank/DDBJ whole genome shotgun (WGS) entry which is preliminary data.</text>
</comment>
<proteinExistence type="predicted"/>
<evidence type="ECO:0000313" key="1">
    <source>
        <dbReference type="EMBL" id="CAB9511846.1"/>
    </source>
</evidence>
<gene>
    <name evidence="1" type="ORF">SEMRO_506_G156331.1</name>
</gene>
<organism evidence="1 2">
    <name type="scientific">Seminavis robusta</name>
    <dbReference type="NCBI Taxonomy" id="568900"/>
    <lineage>
        <taxon>Eukaryota</taxon>
        <taxon>Sar</taxon>
        <taxon>Stramenopiles</taxon>
        <taxon>Ochrophyta</taxon>
        <taxon>Bacillariophyta</taxon>
        <taxon>Bacillariophyceae</taxon>
        <taxon>Bacillariophycidae</taxon>
        <taxon>Naviculales</taxon>
        <taxon>Naviculaceae</taxon>
        <taxon>Seminavis</taxon>
    </lineage>
</organism>
<evidence type="ECO:0000313" key="2">
    <source>
        <dbReference type="Proteomes" id="UP001153069"/>
    </source>
</evidence>
<name>A0A9N8E3G4_9STRA</name>
<protein>
    <submittedName>
        <fullName evidence="1">Uncharacterized protein</fullName>
    </submittedName>
</protein>
<dbReference type="Proteomes" id="UP001153069">
    <property type="component" value="Unassembled WGS sequence"/>
</dbReference>
<dbReference type="EMBL" id="CAICTM010000505">
    <property type="protein sequence ID" value="CAB9511846.1"/>
    <property type="molecule type" value="Genomic_DNA"/>
</dbReference>
<reference evidence="1" key="1">
    <citation type="submission" date="2020-06" db="EMBL/GenBank/DDBJ databases">
        <authorList>
            <consortium name="Plant Systems Biology data submission"/>
        </authorList>
    </citation>
    <scope>NUCLEOTIDE SEQUENCE</scope>
    <source>
        <strain evidence="1">D6</strain>
    </source>
</reference>
<keyword evidence="2" id="KW-1185">Reference proteome</keyword>
<sequence>MDCIPNRNMYFGFSISIVGWTQCVQPRQVGTGIAFHAISFLDHVPASSAGIRSVVAYFTKAFVVFAFVDTQSIDQRVFGTSAADMFQETLLLLLLFTRFRAVAFLKGPPTHAAKSFRRRKAVAVIGIQAVASQSTSL</sequence>
<dbReference type="AlphaFoldDB" id="A0A9N8E3G4"/>
<accession>A0A9N8E3G4</accession>